<dbReference type="Proteomes" id="UP000189701">
    <property type="component" value="Unplaced"/>
</dbReference>
<proteinExistence type="predicted"/>
<accession>A0A1U7YHD1</accession>
<evidence type="ECO:0000313" key="1">
    <source>
        <dbReference type="Proteomes" id="UP000189701"/>
    </source>
</evidence>
<dbReference type="KEGG" id="nsy:104248048"/>
<reference evidence="1" key="1">
    <citation type="journal article" date="2013" name="Genome Biol.">
        <title>Reference genomes and transcriptomes of Nicotiana sylvestris and Nicotiana tomentosiformis.</title>
        <authorList>
            <person name="Sierro N."/>
            <person name="Battey J.N."/>
            <person name="Ouadi S."/>
            <person name="Bovet L."/>
            <person name="Goepfert S."/>
            <person name="Bakaher N."/>
            <person name="Peitsch M.C."/>
            <person name="Ivanov N.V."/>
        </authorList>
    </citation>
    <scope>NUCLEOTIDE SEQUENCE [LARGE SCALE GENOMIC DNA]</scope>
</reference>
<gene>
    <name evidence="2" type="primary">LOC104248048</name>
</gene>
<dbReference type="RefSeq" id="XP_009802538.1">
    <property type="nucleotide sequence ID" value="XM_009804236.1"/>
</dbReference>
<protein>
    <submittedName>
        <fullName evidence="2">Uncharacterized protein LOC104248048 isoform X1</fullName>
    </submittedName>
</protein>
<dbReference type="GeneID" id="104248048"/>
<evidence type="ECO:0000313" key="2">
    <source>
        <dbReference type="RefSeq" id="XP_009802538.1"/>
    </source>
</evidence>
<dbReference type="AlphaFoldDB" id="A0A1U7YHD1"/>
<organism evidence="1 2">
    <name type="scientific">Nicotiana sylvestris</name>
    <name type="common">Wood tobacco</name>
    <name type="synonym">South American tobacco</name>
    <dbReference type="NCBI Taxonomy" id="4096"/>
    <lineage>
        <taxon>Eukaryota</taxon>
        <taxon>Viridiplantae</taxon>
        <taxon>Streptophyta</taxon>
        <taxon>Embryophyta</taxon>
        <taxon>Tracheophyta</taxon>
        <taxon>Spermatophyta</taxon>
        <taxon>Magnoliopsida</taxon>
        <taxon>eudicotyledons</taxon>
        <taxon>Gunneridae</taxon>
        <taxon>Pentapetalae</taxon>
        <taxon>asterids</taxon>
        <taxon>lamiids</taxon>
        <taxon>Solanales</taxon>
        <taxon>Solanaceae</taxon>
        <taxon>Nicotianoideae</taxon>
        <taxon>Nicotianeae</taxon>
        <taxon>Nicotiana</taxon>
    </lineage>
</organism>
<reference evidence="2" key="2">
    <citation type="submission" date="2025-08" db="UniProtKB">
        <authorList>
            <consortium name="RefSeq"/>
        </authorList>
    </citation>
    <scope>IDENTIFICATION</scope>
    <source>
        <tissue evidence="2">Leaf</tissue>
    </source>
</reference>
<sequence length="112" mass="13452">MRKLWKNWRGWLYKDIKSKLFRDALKDVPNEEKSARNSVNRSKLTMPHCTGRKSIREIIYELYLGLEYQMKFDLATMFFLSKSVGLIKYLNSEEPILEESVSKLQYKKFIFC</sequence>
<name>A0A1U7YHD1_NICSY</name>
<keyword evidence="1" id="KW-1185">Reference proteome</keyword>